<feature type="chain" id="PRO_5045881922" evidence="1">
    <location>
        <begin position="39"/>
        <end position="1275"/>
    </location>
</feature>
<accession>A0ABU1N971</accession>
<dbReference type="Gene3D" id="2.160.20.10">
    <property type="entry name" value="Single-stranded right-handed beta-helix, Pectin lyase-like"/>
    <property type="match status" value="1"/>
</dbReference>
<evidence type="ECO:0000313" key="4">
    <source>
        <dbReference type="Proteomes" id="UP001184230"/>
    </source>
</evidence>
<sequence>MNSQTKPKQAERTRPAHFPLGPVAVALACMSLAAPALAQLPSWNSFVVRGGSVAVGSGPGNLPITAAGVPSAAGTILPITQGTARAIIDWQGFSIGPGNAVNITQQAGPRSVLLNRVTGNELSTIAGAMTANGRVFLVNPNGVLFASGSTVNVGGLVASSLQMATSDTDFMAGSERLVFQQQGSALGTVENRGSITATGGGTVALVGGSAVNSGSMVAQGGTAALVSGDAVTVDFAGDGLTTFKVDSGLFGSVSNSGLVQADGGRVVLMTTAGSQVAQGVVNTRGVLRADTLSSRNGEIVLDSGSSAAGVTINGGLLSAAGNGPGLKGGTIDVNGRTILLQPFVPPASAVVLPSPYDSGIIDASGAAGGGHVALHAAAVGGNPQSGAIAVAAGSRISADGMVAGNGGDIRLLGERTLRAYGTITAKGGAASGDGGFIETSGGYAVPAGDNNGGIDVAGLRTDASAPNGTAGQWMIDPFDVTIVNGAASGSLSSNPFVPVATSTIQDGDINAALNGGTSVRITTGNPAAGTPTLGDIVMDDVRIEYTASKGPLTLQLDAHRSVRGNTASVIASTSDPLNVIFNADVDGAGAAVGGGQVSYSGAIYSNGGNVAMTGSWANPSNGMCSICLTTALIDTRTGNQQLTPGVPGEYTGGSDAGLGGSVQLRGISTFGDTFQTSVGAVFVQASTISTATGDISIFGSHSTGSGVVLENFQSSGTLSTTSGNISVTGIGTFNGNVTGTPGHGVEINSETLRTVSGNISVTGRRLAGGTVVGSGVLLQGGALLQTTGGGDIRVTGQSDGNGAGVNIAPPASTTSGPGGQIDGSRNVVLRAVNDGSTDALVIGGLVHAGNALDLRPGGVDLAGNGLDRTDVPIAIGSTVNTGFAISAAELGNLSTAFLVAGSNTHAADITVVGPLALASALTLQNGGGGNIRIAAPVSAPQLGLLSAGDITQAAGTSLSANTLLARSSGGNVLLTQPGNNVAVVGGGAAGRFEYTDADALALSTPAVVAFDAAANLPQSVAGGTVSADRVLVRTLSGDLSLGTGVTSTSGTDLVAAARFQNLGAYTIAGAPWRVWADTWVGETRGGLFGSGLLPNLYHCAYLGLCTVTVTPADNHFIYAQQPAATVLVHSAARPGGFPNPLFTYSITGLILGDTGAGFAGTLSSPATSFSLRGTYPINGSFSSAEGYAVTVVPGVLTVGGLIEFIKPDLVRDNPSTWLYDRNIGPAPICLATGPLEGDRAAQGGDVLAREWSRVRSRPNLTNCIDTERRNGCGDF</sequence>
<protein>
    <submittedName>
        <fullName evidence="3">Filamentous hemagglutinin family protein</fullName>
    </submittedName>
</protein>
<dbReference type="Proteomes" id="UP001184230">
    <property type="component" value="Unassembled WGS sequence"/>
</dbReference>
<dbReference type="Pfam" id="PF18676">
    <property type="entry name" value="MBG_2"/>
    <property type="match status" value="1"/>
</dbReference>
<dbReference type="PANTHER" id="PTHR12338">
    <property type="entry name" value="AUTOTRANSPORTER"/>
    <property type="match status" value="1"/>
</dbReference>
<dbReference type="SUPFAM" id="SSF51126">
    <property type="entry name" value="Pectin lyase-like"/>
    <property type="match status" value="1"/>
</dbReference>
<dbReference type="InterPro" id="IPR011050">
    <property type="entry name" value="Pectin_lyase_fold/virulence"/>
</dbReference>
<comment type="caution">
    <text evidence="3">The sequence shown here is derived from an EMBL/GenBank/DDBJ whole genome shotgun (WGS) entry which is preliminary data.</text>
</comment>
<dbReference type="PROSITE" id="PS51257">
    <property type="entry name" value="PROKAR_LIPOPROTEIN"/>
    <property type="match status" value="1"/>
</dbReference>
<evidence type="ECO:0000259" key="2">
    <source>
        <dbReference type="SMART" id="SM00912"/>
    </source>
</evidence>
<feature type="domain" description="Filamentous haemagglutinin FhaB/tRNA nuclease CdiA-like TPS" evidence="2">
    <location>
        <begin position="59"/>
        <end position="167"/>
    </location>
</feature>
<dbReference type="InterPro" id="IPR012334">
    <property type="entry name" value="Pectin_lyas_fold"/>
</dbReference>
<dbReference type="PANTHER" id="PTHR12338:SF5">
    <property type="entry name" value="ANTIGEN 43-RELATED"/>
    <property type="match status" value="1"/>
</dbReference>
<dbReference type="InterPro" id="IPR050909">
    <property type="entry name" value="Bact_Autotransporter_VF"/>
</dbReference>
<dbReference type="InterPro" id="IPR041286">
    <property type="entry name" value="MBG_2"/>
</dbReference>
<organism evidence="3 4">
    <name type="scientific">Variovorax soli</name>
    <dbReference type="NCBI Taxonomy" id="376815"/>
    <lineage>
        <taxon>Bacteria</taxon>
        <taxon>Pseudomonadati</taxon>
        <taxon>Pseudomonadota</taxon>
        <taxon>Betaproteobacteria</taxon>
        <taxon>Burkholderiales</taxon>
        <taxon>Comamonadaceae</taxon>
        <taxon>Variovorax</taxon>
    </lineage>
</organism>
<dbReference type="SMART" id="SM00912">
    <property type="entry name" value="Haemagg_act"/>
    <property type="match status" value="1"/>
</dbReference>
<name>A0ABU1N971_9BURK</name>
<reference evidence="3 4" key="1">
    <citation type="submission" date="2023-07" db="EMBL/GenBank/DDBJ databases">
        <title>Sorghum-associated microbial communities from plants grown in Nebraska, USA.</title>
        <authorList>
            <person name="Schachtman D."/>
        </authorList>
    </citation>
    <scope>NUCLEOTIDE SEQUENCE [LARGE SCALE GENOMIC DNA]</scope>
    <source>
        <strain evidence="3 4">DS1781</strain>
    </source>
</reference>
<keyword evidence="1" id="KW-0732">Signal</keyword>
<feature type="signal peptide" evidence="1">
    <location>
        <begin position="1"/>
        <end position="38"/>
    </location>
</feature>
<proteinExistence type="predicted"/>
<dbReference type="RefSeq" id="WP_309898651.1">
    <property type="nucleotide sequence ID" value="NZ_JAVDRF010000001.1"/>
</dbReference>
<dbReference type="InterPro" id="IPR008638">
    <property type="entry name" value="FhaB/CdiA-like_TPS"/>
</dbReference>
<dbReference type="Pfam" id="PF05860">
    <property type="entry name" value="TPS"/>
    <property type="match status" value="1"/>
</dbReference>
<gene>
    <name evidence="3" type="ORF">J2739_000756</name>
</gene>
<evidence type="ECO:0000313" key="3">
    <source>
        <dbReference type="EMBL" id="MDR6534996.1"/>
    </source>
</evidence>
<dbReference type="NCBIfam" id="TIGR01901">
    <property type="entry name" value="adhes_NPXG"/>
    <property type="match status" value="1"/>
</dbReference>
<dbReference type="EMBL" id="JAVDRF010000001">
    <property type="protein sequence ID" value="MDR6534996.1"/>
    <property type="molecule type" value="Genomic_DNA"/>
</dbReference>
<evidence type="ECO:0000256" key="1">
    <source>
        <dbReference type="SAM" id="SignalP"/>
    </source>
</evidence>
<keyword evidence="4" id="KW-1185">Reference proteome</keyword>